<name>A0AAD5V566_9APHY</name>
<sequence>MAHFLSESGTLVKELWPPGLSQLLMATEVGSSEEQDWVPRDEEELHNWGFVGRKIGSHDRTRRHALLYIENGVTSARTQVSVRVQGFVERATLATLGNWRGSEAHAPKAIQSIVLGPGRDGATVFAQQLSAIAILKGYIRRQIGYTGGTDAETSELYLQRRVFARVREGEEYVVLAPAEDPSADAAKIRARWAVSSRVQIGRMTGEGKIARCAHYLIRPGDFVEAIITFDIATYGTGNERACQVHLALEQLVQIESRKEKITEKEKGERLITKGFVFDDDSEGYEAETNEIQNGEGPSKGDEVEMLGSYCSKDSMLSKRMLPFPGIMIAEVFESMEFVELARLAAPGSHFQDIARMVLHLRYNRMIERFYPRAMDLRRKLNETSSVISGSLVLEYALYGLPWMCNDMDIFTREDCADEWEEFFTKVGYVRVRGDKAERKKEDGEEDDESDYNPNVKEIRTLTRKPRGTLVDIIISDTPNVLKPVVGFWNSCLQNFATFDTFTFAYPRNTFSQKGHVTRMWRQDYRVPYLVEKYIARGITIATPRRIPYHMQRHPFVRRHFDDHFSWSLNISSGRAGDEFDKADMGELAAADGDLQGIGWCDVGVLLF</sequence>
<protein>
    <submittedName>
        <fullName evidence="1">Uncharacterized protein</fullName>
    </submittedName>
</protein>
<dbReference type="Proteomes" id="UP001212997">
    <property type="component" value="Unassembled WGS sequence"/>
</dbReference>
<evidence type="ECO:0000313" key="2">
    <source>
        <dbReference type="Proteomes" id="UP001212997"/>
    </source>
</evidence>
<comment type="caution">
    <text evidence="1">The sequence shown here is derived from an EMBL/GenBank/DDBJ whole genome shotgun (WGS) entry which is preliminary data.</text>
</comment>
<organism evidence="1 2">
    <name type="scientific">Meripilus lineatus</name>
    <dbReference type="NCBI Taxonomy" id="2056292"/>
    <lineage>
        <taxon>Eukaryota</taxon>
        <taxon>Fungi</taxon>
        <taxon>Dikarya</taxon>
        <taxon>Basidiomycota</taxon>
        <taxon>Agaricomycotina</taxon>
        <taxon>Agaricomycetes</taxon>
        <taxon>Polyporales</taxon>
        <taxon>Meripilaceae</taxon>
        <taxon>Meripilus</taxon>
    </lineage>
</organism>
<reference evidence="1" key="1">
    <citation type="submission" date="2022-07" db="EMBL/GenBank/DDBJ databases">
        <title>Genome Sequence of Physisporinus lineatus.</title>
        <authorList>
            <person name="Buettner E."/>
        </authorList>
    </citation>
    <scope>NUCLEOTIDE SEQUENCE</scope>
    <source>
        <strain evidence="1">VT162</strain>
    </source>
</reference>
<accession>A0AAD5V566</accession>
<keyword evidence="2" id="KW-1185">Reference proteome</keyword>
<dbReference type="AlphaFoldDB" id="A0AAD5V566"/>
<dbReference type="EMBL" id="JANAWD010000175">
    <property type="protein sequence ID" value="KAJ3484802.1"/>
    <property type="molecule type" value="Genomic_DNA"/>
</dbReference>
<evidence type="ECO:0000313" key="1">
    <source>
        <dbReference type="EMBL" id="KAJ3484802.1"/>
    </source>
</evidence>
<proteinExistence type="predicted"/>
<gene>
    <name evidence="1" type="ORF">NLI96_g5385</name>
</gene>